<sequence>MSQHRSNRSRRHPTTISRRLYHLVLLLVASCISSSWHEHTVAAAFPTSPQPIMTIPSQVRQRRPLTPTLRGGGGNPSTTATTSTSLAAVPPLLSSNPFWASQQLTLGINALGLVISLVTQSHVHLDLLGTGAFAVSVLPAAPVANASGRLAISCGMVALWSVKLAGFLFFRATRVHTDGRLTTTLSTVSGTVGFWVISAIWGVVTALPHSLTTTSTTAAMPTLSSTPVTNLVGLVLFSAGWLLETTADVQKWNFKQTAPSGSFCNVGVWNWSQHPNWCGNFLLWMGILVWNLPSLMTVEPVEKITWWSTLWSYRKVALAALSPLLLGTLFYGQATGSITDSVSMANEKYGYGTDPVYTEYINSTPLFFPRWFGTK</sequence>
<feature type="transmembrane region" description="Helical" evidence="2">
    <location>
        <begin position="125"/>
        <end position="144"/>
    </location>
</feature>
<evidence type="ECO:0000256" key="2">
    <source>
        <dbReference type="SAM" id="Phobius"/>
    </source>
</evidence>
<evidence type="ECO:0000313" key="3">
    <source>
        <dbReference type="EMBL" id="CAD9984138.1"/>
    </source>
</evidence>
<dbReference type="AlphaFoldDB" id="A0A7S2YM98"/>
<dbReference type="Gene3D" id="1.20.120.1630">
    <property type="match status" value="1"/>
</dbReference>
<evidence type="ECO:0008006" key="4">
    <source>
        <dbReference type="Google" id="ProtNLM"/>
    </source>
</evidence>
<protein>
    <recommendedName>
        <fullName evidence="4">Steroid 5-alpha reductase C-terminal domain-containing protein</fullName>
    </recommendedName>
</protein>
<dbReference type="GO" id="GO:0016020">
    <property type="term" value="C:membrane"/>
    <property type="evidence" value="ECO:0007669"/>
    <property type="project" value="TreeGrafter"/>
</dbReference>
<keyword evidence="2" id="KW-0472">Membrane</keyword>
<evidence type="ECO:0000256" key="1">
    <source>
        <dbReference type="SAM" id="MobiDB-lite"/>
    </source>
</evidence>
<name>A0A7S2YM98_9STRA</name>
<organism evidence="3">
    <name type="scientific">Entomoneis paludosa</name>
    <dbReference type="NCBI Taxonomy" id="265537"/>
    <lineage>
        <taxon>Eukaryota</taxon>
        <taxon>Sar</taxon>
        <taxon>Stramenopiles</taxon>
        <taxon>Ochrophyta</taxon>
        <taxon>Bacillariophyta</taxon>
        <taxon>Bacillariophyceae</taxon>
        <taxon>Bacillariophycidae</taxon>
        <taxon>Entomoneidaceae</taxon>
        <taxon>Entomoneis</taxon>
    </lineage>
</organism>
<feature type="region of interest" description="Disordered" evidence="1">
    <location>
        <begin position="58"/>
        <end position="82"/>
    </location>
</feature>
<feature type="transmembrane region" description="Helical" evidence="2">
    <location>
        <begin position="99"/>
        <end position="118"/>
    </location>
</feature>
<keyword evidence="2" id="KW-0812">Transmembrane</keyword>
<feature type="transmembrane region" description="Helical" evidence="2">
    <location>
        <begin position="224"/>
        <end position="243"/>
    </location>
</feature>
<feature type="transmembrane region" description="Helical" evidence="2">
    <location>
        <begin position="182"/>
        <end position="204"/>
    </location>
</feature>
<dbReference type="PANTHER" id="PTHR32251">
    <property type="entry name" value="3-OXO-5-ALPHA-STEROID 4-DEHYDROGENASE"/>
    <property type="match status" value="1"/>
</dbReference>
<gene>
    <name evidence="3" type="ORF">APAL1065_LOCUS21486</name>
</gene>
<proteinExistence type="predicted"/>
<feature type="transmembrane region" description="Helical" evidence="2">
    <location>
        <begin position="150"/>
        <end position="170"/>
    </location>
</feature>
<dbReference type="Pfam" id="PF06966">
    <property type="entry name" value="DUF1295"/>
    <property type="match status" value="1"/>
</dbReference>
<dbReference type="InterPro" id="IPR010721">
    <property type="entry name" value="UstE-like"/>
</dbReference>
<dbReference type="PANTHER" id="PTHR32251:SF17">
    <property type="entry name" value="STEROID 5-ALPHA REDUCTASE C-TERMINAL DOMAIN-CONTAINING PROTEIN"/>
    <property type="match status" value="1"/>
</dbReference>
<keyword evidence="2" id="KW-1133">Transmembrane helix</keyword>
<accession>A0A7S2YM98</accession>
<dbReference type="PROSITE" id="PS51257">
    <property type="entry name" value="PROKAR_LIPOPROTEIN"/>
    <property type="match status" value="1"/>
</dbReference>
<dbReference type="EMBL" id="HBHT01031975">
    <property type="protein sequence ID" value="CAD9984138.1"/>
    <property type="molecule type" value="Transcribed_RNA"/>
</dbReference>
<reference evidence="3" key="1">
    <citation type="submission" date="2021-01" db="EMBL/GenBank/DDBJ databases">
        <authorList>
            <person name="Corre E."/>
            <person name="Pelletier E."/>
            <person name="Niang G."/>
            <person name="Scheremetjew M."/>
            <person name="Finn R."/>
            <person name="Kale V."/>
            <person name="Holt S."/>
            <person name="Cochrane G."/>
            <person name="Meng A."/>
            <person name="Brown T."/>
            <person name="Cohen L."/>
        </authorList>
    </citation>
    <scope>NUCLEOTIDE SEQUENCE</scope>
    <source>
        <strain evidence="3">CCMP125</strain>
    </source>
</reference>
<feature type="transmembrane region" description="Helical" evidence="2">
    <location>
        <begin position="20"/>
        <end position="37"/>
    </location>
</feature>